<accession>A0AAD4T443</accession>
<proteinExistence type="predicted"/>
<organism evidence="2 3">
    <name type="scientific">Papaver atlanticum</name>
    <dbReference type="NCBI Taxonomy" id="357466"/>
    <lineage>
        <taxon>Eukaryota</taxon>
        <taxon>Viridiplantae</taxon>
        <taxon>Streptophyta</taxon>
        <taxon>Embryophyta</taxon>
        <taxon>Tracheophyta</taxon>
        <taxon>Spermatophyta</taxon>
        <taxon>Magnoliopsida</taxon>
        <taxon>Ranunculales</taxon>
        <taxon>Papaveraceae</taxon>
        <taxon>Papaveroideae</taxon>
        <taxon>Papaver</taxon>
    </lineage>
</organism>
<protein>
    <recommendedName>
        <fullName evidence="4">Knotted 1-binding protein 36</fullName>
    </recommendedName>
</protein>
<name>A0AAD4T443_9MAGN</name>
<dbReference type="PANTHER" id="PTHR35500">
    <property type="entry name" value="OS03G0108700 PROTEIN"/>
    <property type="match status" value="1"/>
</dbReference>
<dbReference type="EMBL" id="JAJJMB010006234">
    <property type="protein sequence ID" value="KAI3935687.1"/>
    <property type="molecule type" value="Genomic_DNA"/>
</dbReference>
<gene>
    <name evidence="2" type="ORF">MKW98_022695</name>
</gene>
<evidence type="ECO:0000256" key="1">
    <source>
        <dbReference type="SAM" id="MobiDB-lite"/>
    </source>
</evidence>
<dbReference type="AlphaFoldDB" id="A0AAD4T443"/>
<dbReference type="PANTHER" id="PTHR35500:SF1">
    <property type="entry name" value="OS03G0108700 PROTEIN"/>
    <property type="match status" value="1"/>
</dbReference>
<dbReference type="Proteomes" id="UP001202328">
    <property type="component" value="Unassembled WGS sequence"/>
</dbReference>
<comment type="caution">
    <text evidence="2">The sequence shown here is derived from an EMBL/GenBank/DDBJ whole genome shotgun (WGS) entry which is preliminary data.</text>
</comment>
<feature type="region of interest" description="Disordered" evidence="1">
    <location>
        <begin position="1"/>
        <end position="24"/>
    </location>
</feature>
<evidence type="ECO:0008006" key="4">
    <source>
        <dbReference type="Google" id="ProtNLM"/>
    </source>
</evidence>
<sequence length="126" mass="14827">MDEIETSRKRIKQTMVEEEEENENGFIMEEEVETVAAGSEEMESLINGVLEKIERFTQQVSEMLEAGKTLFKDLSNEFEERIIGIHKEQIEKWQDEIKELRALDAMNEEANTRLHMSRSLFQNVQM</sequence>
<keyword evidence="3" id="KW-1185">Reference proteome</keyword>
<evidence type="ECO:0000313" key="2">
    <source>
        <dbReference type="EMBL" id="KAI3935687.1"/>
    </source>
</evidence>
<evidence type="ECO:0000313" key="3">
    <source>
        <dbReference type="Proteomes" id="UP001202328"/>
    </source>
</evidence>
<reference evidence="2" key="1">
    <citation type="submission" date="2022-04" db="EMBL/GenBank/DDBJ databases">
        <title>A functionally conserved STORR gene fusion in Papaver species that diverged 16.8 million years ago.</title>
        <authorList>
            <person name="Catania T."/>
        </authorList>
    </citation>
    <scope>NUCLEOTIDE SEQUENCE</scope>
    <source>
        <strain evidence="2">S-188037</strain>
    </source>
</reference>